<dbReference type="AlphaFoldDB" id="A0A0A8ZVP6"/>
<accession>A0A0A8ZVP6</accession>
<proteinExistence type="predicted"/>
<reference evidence="1" key="2">
    <citation type="journal article" date="2015" name="Data Brief">
        <title>Shoot transcriptome of the giant reed, Arundo donax.</title>
        <authorList>
            <person name="Barrero R.A."/>
            <person name="Guerrero F.D."/>
            <person name="Moolhuijzen P."/>
            <person name="Goolsby J.A."/>
            <person name="Tidwell J."/>
            <person name="Bellgard S.E."/>
            <person name="Bellgard M.I."/>
        </authorList>
    </citation>
    <scope>NUCLEOTIDE SEQUENCE</scope>
    <source>
        <tissue evidence="1">Shoot tissue taken approximately 20 cm above the soil surface</tissue>
    </source>
</reference>
<evidence type="ECO:0000313" key="1">
    <source>
        <dbReference type="EMBL" id="JAD42901.1"/>
    </source>
</evidence>
<sequence length="21" mass="2662">MYVMFRLIRHMLVHTRQQTSN</sequence>
<dbReference type="EMBL" id="GBRH01254994">
    <property type="protein sequence ID" value="JAD42901.1"/>
    <property type="molecule type" value="Transcribed_RNA"/>
</dbReference>
<protein>
    <submittedName>
        <fullName evidence="1">Uncharacterized protein</fullName>
    </submittedName>
</protein>
<reference evidence="1" key="1">
    <citation type="submission" date="2014-09" db="EMBL/GenBank/DDBJ databases">
        <authorList>
            <person name="Magalhaes I.L.F."/>
            <person name="Oliveira U."/>
            <person name="Santos F.R."/>
            <person name="Vidigal T.H.D.A."/>
            <person name="Brescovit A.D."/>
            <person name="Santos A.J."/>
        </authorList>
    </citation>
    <scope>NUCLEOTIDE SEQUENCE</scope>
    <source>
        <tissue evidence="1">Shoot tissue taken approximately 20 cm above the soil surface</tissue>
    </source>
</reference>
<organism evidence="1">
    <name type="scientific">Arundo donax</name>
    <name type="common">Giant reed</name>
    <name type="synonym">Donax arundinaceus</name>
    <dbReference type="NCBI Taxonomy" id="35708"/>
    <lineage>
        <taxon>Eukaryota</taxon>
        <taxon>Viridiplantae</taxon>
        <taxon>Streptophyta</taxon>
        <taxon>Embryophyta</taxon>
        <taxon>Tracheophyta</taxon>
        <taxon>Spermatophyta</taxon>
        <taxon>Magnoliopsida</taxon>
        <taxon>Liliopsida</taxon>
        <taxon>Poales</taxon>
        <taxon>Poaceae</taxon>
        <taxon>PACMAD clade</taxon>
        <taxon>Arundinoideae</taxon>
        <taxon>Arundineae</taxon>
        <taxon>Arundo</taxon>
    </lineage>
</organism>
<name>A0A0A8ZVP6_ARUDO</name>